<proteinExistence type="predicted"/>
<dbReference type="InterPro" id="IPR009057">
    <property type="entry name" value="Homeodomain-like_sf"/>
</dbReference>
<dbReference type="PANTHER" id="PTHR30055">
    <property type="entry name" value="HTH-TYPE TRANSCRIPTIONAL REGULATOR RUTR"/>
    <property type="match status" value="1"/>
</dbReference>
<dbReference type="PRINTS" id="PR00455">
    <property type="entry name" value="HTHTETR"/>
</dbReference>
<keyword evidence="2" id="KW-0805">Transcription regulation</keyword>
<evidence type="ECO:0000256" key="1">
    <source>
        <dbReference type="ARBA" id="ARBA00022491"/>
    </source>
</evidence>
<evidence type="ECO:0000256" key="5">
    <source>
        <dbReference type="PROSITE-ProRule" id="PRU00335"/>
    </source>
</evidence>
<evidence type="ECO:0000313" key="8">
    <source>
        <dbReference type="Proteomes" id="UP000653578"/>
    </source>
</evidence>
<dbReference type="Gene3D" id="1.10.357.10">
    <property type="entry name" value="Tetracycline Repressor, domain 2"/>
    <property type="match status" value="1"/>
</dbReference>
<dbReference type="SUPFAM" id="SSF46689">
    <property type="entry name" value="Homeodomain-like"/>
    <property type="match status" value="1"/>
</dbReference>
<dbReference type="PROSITE" id="PS01081">
    <property type="entry name" value="HTH_TETR_1"/>
    <property type="match status" value="1"/>
</dbReference>
<organism evidence="7 8">
    <name type="scientific">Paenibacillus plantarum</name>
    <dbReference type="NCBI Taxonomy" id="2654975"/>
    <lineage>
        <taxon>Bacteria</taxon>
        <taxon>Bacillati</taxon>
        <taxon>Bacillota</taxon>
        <taxon>Bacilli</taxon>
        <taxon>Bacillales</taxon>
        <taxon>Paenibacillaceae</taxon>
        <taxon>Paenibacillus</taxon>
    </lineage>
</organism>
<keyword evidence="8" id="KW-1185">Reference proteome</keyword>
<dbReference type="PROSITE" id="PS50977">
    <property type="entry name" value="HTH_TETR_2"/>
    <property type="match status" value="1"/>
</dbReference>
<dbReference type="InterPro" id="IPR001647">
    <property type="entry name" value="HTH_TetR"/>
</dbReference>
<gene>
    <name evidence="7" type="ORF">GC096_32100</name>
</gene>
<name>A0ABX1XKU8_9BACL</name>
<dbReference type="InterPro" id="IPR036271">
    <property type="entry name" value="Tet_transcr_reg_TetR-rel_C_sf"/>
</dbReference>
<dbReference type="Pfam" id="PF00440">
    <property type="entry name" value="TetR_N"/>
    <property type="match status" value="1"/>
</dbReference>
<sequence length="214" mass="24730">MDPKARYEKERFDGKQQRLFLILDSAERVFTLKGIEKTTMQDIASDANIGIATLFRYFPKKEKLIVAVATKLLEPMLHRFQYVADQPLSCLEKLERLFDSFIEDQNDSSIKFMVDFESYASHSLEPLEGILDFNALNRKISREYGRIIQNGIEDGSIRSDLPVKETLTTIINTFGLFSKKLSLQKNILLLESDLDNEQQLTILKNILIDYLKAR</sequence>
<evidence type="ECO:0000256" key="2">
    <source>
        <dbReference type="ARBA" id="ARBA00023015"/>
    </source>
</evidence>
<evidence type="ECO:0000313" key="7">
    <source>
        <dbReference type="EMBL" id="NOU68676.1"/>
    </source>
</evidence>
<dbReference type="RefSeq" id="WP_171636262.1">
    <property type="nucleotide sequence ID" value="NZ_WHNY01000076.1"/>
</dbReference>
<protein>
    <submittedName>
        <fullName evidence="7">TetR family transcriptional regulator</fullName>
    </submittedName>
</protein>
<dbReference type="InterPro" id="IPR050109">
    <property type="entry name" value="HTH-type_TetR-like_transc_reg"/>
</dbReference>
<dbReference type="Proteomes" id="UP000653578">
    <property type="component" value="Unassembled WGS sequence"/>
</dbReference>
<evidence type="ECO:0000256" key="3">
    <source>
        <dbReference type="ARBA" id="ARBA00023125"/>
    </source>
</evidence>
<accession>A0ABX1XKU8</accession>
<dbReference type="InterPro" id="IPR023772">
    <property type="entry name" value="DNA-bd_HTH_TetR-type_CS"/>
</dbReference>
<keyword evidence="3 5" id="KW-0238">DNA-binding</keyword>
<evidence type="ECO:0000256" key="4">
    <source>
        <dbReference type="ARBA" id="ARBA00023163"/>
    </source>
</evidence>
<keyword evidence="4" id="KW-0804">Transcription</keyword>
<comment type="caution">
    <text evidence="7">The sequence shown here is derived from an EMBL/GenBank/DDBJ whole genome shotgun (WGS) entry which is preliminary data.</text>
</comment>
<dbReference type="PANTHER" id="PTHR30055:SF175">
    <property type="entry name" value="HTH-TYPE TRANSCRIPTIONAL REPRESSOR KSTR2"/>
    <property type="match status" value="1"/>
</dbReference>
<reference evidence="7 8" key="1">
    <citation type="submission" date="2019-10" db="EMBL/GenBank/DDBJ databases">
        <title>Description of Paenibacillus humi sp. nov.</title>
        <authorList>
            <person name="Carlier A."/>
            <person name="Qi S."/>
        </authorList>
    </citation>
    <scope>NUCLEOTIDE SEQUENCE [LARGE SCALE GENOMIC DNA]</scope>
    <source>
        <strain evidence="7 8">LMG 31461</strain>
    </source>
</reference>
<feature type="DNA-binding region" description="H-T-H motif" evidence="5">
    <location>
        <begin position="39"/>
        <end position="58"/>
    </location>
</feature>
<dbReference type="EMBL" id="WHNY01000076">
    <property type="protein sequence ID" value="NOU68676.1"/>
    <property type="molecule type" value="Genomic_DNA"/>
</dbReference>
<evidence type="ECO:0000259" key="6">
    <source>
        <dbReference type="PROSITE" id="PS50977"/>
    </source>
</evidence>
<dbReference type="SUPFAM" id="SSF48498">
    <property type="entry name" value="Tetracyclin repressor-like, C-terminal domain"/>
    <property type="match status" value="1"/>
</dbReference>
<feature type="domain" description="HTH tetR-type" evidence="6">
    <location>
        <begin position="16"/>
        <end position="76"/>
    </location>
</feature>
<keyword evidence="1" id="KW-0678">Repressor</keyword>